<reference evidence="3" key="1">
    <citation type="submission" date="2016-06" db="EMBL/GenBank/DDBJ databases">
        <title>Parallel loss of symbiosis genes in relatives of nitrogen-fixing non-legume Parasponia.</title>
        <authorList>
            <person name="Van Velzen R."/>
            <person name="Holmer R."/>
            <person name="Bu F."/>
            <person name="Rutten L."/>
            <person name="Van Zeijl A."/>
            <person name="Liu W."/>
            <person name="Santuari L."/>
            <person name="Cao Q."/>
            <person name="Sharma T."/>
            <person name="Shen D."/>
            <person name="Roswanjaya Y."/>
            <person name="Wardhani T."/>
            <person name="Kalhor M.S."/>
            <person name="Jansen J."/>
            <person name="Van den Hoogen J."/>
            <person name="Gungor B."/>
            <person name="Hartog M."/>
            <person name="Hontelez J."/>
            <person name="Verver J."/>
            <person name="Yang W.-C."/>
            <person name="Schijlen E."/>
            <person name="Repin R."/>
            <person name="Schilthuizen M."/>
            <person name="Schranz E."/>
            <person name="Heidstra R."/>
            <person name="Miyata K."/>
            <person name="Fedorova E."/>
            <person name="Kohlen W."/>
            <person name="Bisseling T."/>
            <person name="Smit S."/>
            <person name="Geurts R."/>
        </authorList>
    </citation>
    <scope>NUCLEOTIDE SEQUENCE [LARGE SCALE GENOMIC DNA]</scope>
    <source>
        <strain evidence="3">cv. WU1-14</strain>
    </source>
</reference>
<feature type="compositionally biased region" description="Basic and acidic residues" evidence="1">
    <location>
        <begin position="143"/>
        <end position="153"/>
    </location>
</feature>
<keyword evidence="3" id="KW-1185">Reference proteome</keyword>
<sequence length="254" mass="28035">MLQTWSTAGIGKNLRLDPNSEKALIPRNLKIKIRKVTPTDDEKKTLNLSKFCYNSKDSVVRNLVKEDDDFEIPVPKFPSPNEPSISKLTKPSSSKSTKFSIYESSEPSTSRAKKASENVLELSFLDLKNRINIISAKDTKVNENEKKDNDGGDSKSTVATDSNAKGYIEDKNSNRENHTEAVVNKDKGSDVVQGGGGKLDVIDDQGQFDIIDQGLTGCFLDDLDQKTIDETLRNVAAQLFKGENKVLFKGGECT</sequence>
<gene>
    <name evidence="2" type="ORF">PanWU01x14_201170</name>
</gene>
<feature type="compositionally biased region" description="Polar residues" evidence="1">
    <location>
        <begin position="154"/>
        <end position="163"/>
    </location>
</feature>
<organism evidence="2 3">
    <name type="scientific">Parasponia andersonii</name>
    <name type="common">Sponia andersonii</name>
    <dbReference type="NCBI Taxonomy" id="3476"/>
    <lineage>
        <taxon>Eukaryota</taxon>
        <taxon>Viridiplantae</taxon>
        <taxon>Streptophyta</taxon>
        <taxon>Embryophyta</taxon>
        <taxon>Tracheophyta</taxon>
        <taxon>Spermatophyta</taxon>
        <taxon>Magnoliopsida</taxon>
        <taxon>eudicotyledons</taxon>
        <taxon>Gunneridae</taxon>
        <taxon>Pentapetalae</taxon>
        <taxon>rosids</taxon>
        <taxon>fabids</taxon>
        <taxon>Rosales</taxon>
        <taxon>Cannabaceae</taxon>
        <taxon>Parasponia</taxon>
    </lineage>
</organism>
<comment type="caution">
    <text evidence="2">The sequence shown here is derived from an EMBL/GenBank/DDBJ whole genome shotgun (WGS) entry which is preliminary data.</text>
</comment>
<accession>A0A2P5BXT4</accession>
<dbReference type="AlphaFoldDB" id="A0A2P5BXT4"/>
<protein>
    <submittedName>
        <fullName evidence="2">Uncharacterized protein</fullName>
    </submittedName>
</protein>
<feature type="compositionally biased region" description="Low complexity" evidence="1">
    <location>
        <begin position="83"/>
        <end position="105"/>
    </location>
</feature>
<evidence type="ECO:0000256" key="1">
    <source>
        <dbReference type="SAM" id="MobiDB-lite"/>
    </source>
</evidence>
<proteinExistence type="predicted"/>
<evidence type="ECO:0000313" key="2">
    <source>
        <dbReference type="EMBL" id="PON53559.1"/>
    </source>
</evidence>
<evidence type="ECO:0000313" key="3">
    <source>
        <dbReference type="Proteomes" id="UP000237105"/>
    </source>
</evidence>
<dbReference type="EMBL" id="JXTB01000205">
    <property type="protein sequence ID" value="PON53559.1"/>
    <property type="molecule type" value="Genomic_DNA"/>
</dbReference>
<feature type="region of interest" description="Disordered" evidence="1">
    <location>
        <begin position="74"/>
        <end position="115"/>
    </location>
</feature>
<name>A0A2P5BXT4_PARAD</name>
<dbReference type="Proteomes" id="UP000237105">
    <property type="component" value="Unassembled WGS sequence"/>
</dbReference>
<feature type="compositionally biased region" description="Basic and acidic residues" evidence="1">
    <location>
        <begin position="167"/>
        <end position="178"/>
    </location>
</feature>
<feature type="region of interest" description="Disordered" evidence="1">
    <location>
        <begin position="143"/>
        <end position="178"/>
    </location>
</feature>